<gene>
    <name evidence="1" type="ORF">COU06_00715</name>
</gene>
<reference evidence="2" key="1">
    <citation type="submission" date="2017-09" db="EMBL/GenBank/DDBJ databases">
        <title>Depth-based differentiation of microbial function through sediment-hosted aquifers and enrichment of novel symbionts in the deep terrestrial subsurface.</title>
        <authorList>
            <person name="Probst A.J."/>
            <person name="Ladd B."/>
            <person name="Jarett J.K."/>
            <person name="Geller-Mcgrath D.E."/>
            <person name="Sieber C.M.K."/>
            <person name="Emerson J.B."/>
            <person name="Anantharaman K."/>
            <person name="Thomas B.C."/>
            <person name="Malmstrom R."/>
            <person name="Stieglmeier M."/>
            <person name="Klingl A."/>
            <person name="Woyke T."/>
            <person name="Ryan C.M."/>
            <person name="Banfield J.F."/>
        </authorList>
    </citation>
    <scope>NUCLEOTIDE SEQUENCE [LARGE SCALE GENOMIC DNA]</scope>
</reference>
<sequence>ARAALEAQAQMEYSVEVVSDTNLGQTVSSVRQKLRNDLRAVMETVKTAREAVRSAASSLRDVLVANASVEAEVEIN</sequence>
<organism evidence="1 2">
    <name type="scientific">Candidatus Harrisonbacteria bacterium CG10_big_fil_rev_8_21_14_0_10_38_8</name>
    <dbReference type="NCBI Taxonomy" id="1974582"/>
    <lineage>
        <taxon>Bacteria</taxon>
        <taxon>Candidatus Harrisoniibacteriota</taxon>
    </lineage>
</organism>
<dbReference type="Proteomes" id="UP000229112">
    <property type="component" value="Unassembled WGS sequence"/>
</dbReference>
<evidence type="ECO:0000313" key="2">
    <source>
        <dbReference type="Proteomes" id="UP000229112"/>
    </source>
</evidence>
<name>A0A2M6WKJ4_9BACT</name>
<protein>
    <submittedName>
        <fullName evidence="1">Uncharacterized protein</fullName>
    </submittedName>
</protein>
<evidence type="ECO:0000313" key="1">
    <source>
        <dbReference type="EMBL" id="PIT93264.1"/>
    </source>
</evidence>
<dbReference type="AlphaFoldDB" id="A0A2M6WKJ4"/>
<comment type="caution">
    <text evidence="1">The sequence shown here is derived from an EMBL/GenBank/DDBJ whole genome shotgun (WGS) entry which is preliminary data.</text>
</comment>
<dbReference type="EMBL" id="PFAY01000006">
    <property type="protein sequence ID" value="PIT93264.1"/>
    <property type="molecule type" value="Genomic_DNA"/>
</dbReference>
<proteinExistence type="predicted"/>
<feature type="non-terminal residue" evidence="1">
    <location>
        <position position="1"/>
    </location>
</feature>
<accession>A0A2M6WKJ4</accession>